<gene>
    <name evidence="2" type="ORF">GWK41_04160</name>
</gene>
<dbReference type="PIRSF" id="PIRSF033490">
    <property type="entry name" value="MazF"/>
    <property type="match status" value="1"/>
</dbReference>
<dbReference type="InterPro" id="IPR011067">
    <property type="entry name" value="Plasmid_toxin/cell-grow_inhib"/>
</dbReference>
<evidence type="ECO:0000313" key="2">
    <source>
        <dbReference type="EMBL" id="MBK3332259.1"/>
    </source>
</evidence>
<protein>
    <recommendedName>
        <fullName evidence="1">mRNA interferase</fullName>
        <ecNumber evidence="1">3.1.-.-</ecNumber>
    </recommendedName>
</protein>
<keyword evidence="1" id="KW-0255">Endonuclease</keyword>
<sequence>MNKGEIYLAKLNSTKGSEISKVRPVIIFQSPYLKDLPTVIVIPLTTHLKDNWFPLRVRISKRGKLEKDSDAVIEQIRAIDKSRIIGNPIASLSQEEIELVEEAVLFVLGIK</sequence>
<dbReference type="RefSeq" id="WP_200673641.1">
    <property type="nucleotide sequence ID" value="NZ_JAACYA010000001.1"/>
</dbReference>
<dbReference type="EC" id="3.1.-.-" evidence="1"/>
<dbReference type="EMBL" id="JAACYA010000001">
    <property type="protein sequence ID" value="MBK3332259.1"/>
    <property type="molecule type" value="Genomic_DNA"/>
</dbReference>
<proteinExistence type="inferred from homology"/>
<keyword evidence="1" id="KW-0378">Hydrolase</keyword>
<keyword evidence="3" id="KW-1185">Reference proteome</keyword>
<comment type="function">
    <text evidence="1">Toxic component of a type II toxin-antitoxin (TA) system.</text>
</comment>
<name>A0ABS1GH67_9AQUI</name>
<dbReference type="Proteomes" id="UP000772812">
    <property type="component" value="Unassembled WGS sequence"/>
</dbReference>
<dbReference type="InterPro" id="IPR003477">
    <property type="entry name" value="PemK-like"/>
</dbReference>
<dbReference type="SUPFAM" id="SSF50118">
    <property type="entry name" value="Cell growth inhibitor/plasmid maintenance toxic component"/>
    <property type="match status" value="1"/>
</dbReference>
<comment type="caution">
    <text evidence="2">The sequence shown here is derived from an EMBL/GenBank/DDBJ whole genome shotgun (WGS) entry which is preliminary data.</text>
</comment>
<reference evidence="2 3" key="1">
    <citation type="journal article" date="2021" name="Syst. Appl. Microbiol.">
        <title>Persephonella atlantica sp. nov.: How to adapt to physico-chemical gradients in high temperature hydrothermal habitats.</title>
        <authorList>
            <person name="Francois D.X."/>
            <person name="Godfroy A."/>
            <person name="Mathien C."/>
            <person name="Aube J."/>
            <person name="Cathalot C."/>
            <person name="Lesongeur F."/>
            <person name="L'Haridon S."/>
            <person name="Philippon X."/>
            <person name="Roussel E.G."/>
        </authorList>
    </citation>
    <scope>NUCLEOTIDE SEQUENCE [LARGE SCALE GENOMIC DNA]</scope>
    <source>
        <strain evidence="2 3">MO1340</strain>
    </source>
</reference>
<dbReference type="PANTHER" id="PTHR33988:SF2">
    <property type="entry name" value="ENDORIBONUCLEASE MAZF"/>
    <property type="match status" value="1"/>
</dbReference>
<dbReference type="Gene3D" id="2.30.30.110">
    <property type="match status" value="1"/>
</dbReference>
<accession>A0ABS1GH67</accession>
<dbReference type="Pfam" id="PF02452">
    <property type="entry name" value="PemK_toxin"/>
    <property type="match status" value="1"/>
</dbReference>
<organism evidence="2 3">
    <name type="scientific">Persephonella atlantica</name>
    <dbReference type="NCBI Taxonomy" id="2699429"/>
    <lineage>
        <taxon>Bacteria</taxon>
        <taxon>Pseudomonadati</taxon>
        <taxon>Aquificota</taxon>
        <taxon>Aquificia</taxon>
        <taxon>Aquificales</taxon>
        <taxon>Hydrogenothermaceae</taxon>
        <taxon>Persephonella</taxon>
    </lineage>
</organism>
<dbReference type="PANTHER" id="PTHR33988">
    <property type="entry name" value="ENDORIBONUCLEASE MAZF-RELATED"/>
    <property type="match status" value="1"/>
</dbReference>
<keyword evidence="1" id="KW-0540">Nuclease</keyword>
<evidence type="ECO:0000256" key="1">
    <source>
        <dbReference type="PIRNR" id="PIRNR033490"/>
    </source>
</evidence>
<comment type="similarity">
    <text evidence="1">Belongs to the PemK/MazF family.</text>
</comment>
<evidence type="ECO:0000313" key="3">
    <source>
        <dbReference type="Proteomes" id="UP000772812"/>
    </source>
</evidence>